<evidence type="ECO:0000313" key="3">
    <source>
        <dbReference type="Proteomes" id="UP000240996"/>
    </source>
</evidence>
<organism evidence="2 3">
    <name type="scientific">Sphingomonas aerolata</name>
    <dbReference type="NCBI Taxonomy" id="185951"/>
    <lineage>
        <taxon>Bacteria</taxon>
        <taxon>Pseudomonadati</taxon>
        <taxon>Pseudomonadota</taxon>
        <taxon>Alphaproteobacteria</taxon>
        <taxon>Sphingomonadales</taxon>
        <taxon>Sphingomonadaceae</taxon>
        <taxon>Sphingomonas</taxon>
    </lineage>
</organism>
<evidence type="ECO:0000313" key="2">
    <source>
        <dbReference type="EMBL" id="PTM46763.1"/>
    </source>
</evidence>
<protein>
    <recommendedName>
        <fullName evidence="1">Short chain dehydrogenase-like proteobacteria domain-containing protein</fullName>
    </recommendedName>
</protein>
<sequence>MRLNLSERDDIAACVRDARPRLGTDDSLVVVIRESGDSLFAAQARAAIAPLAIEAAPVTRINAVLSHNGARAADVEAAISYLETALSTTGQILEIR</sequence>
<dbReference type="EMBL" id="PZZN01000001">
    <property type="protein sequence ID" value="PTM46763.1"/>
    <property type="molecule type" value="Genomic_DNA"/>
</dbReference>
<accession>A0A2T4YSH6</accession>
<gene>
    <name evidence="2" type="ORF">C8J24_0136</name>
</gene>
<proteinExistence type="predicted"/>
<feature type="domain" description="Short chain dehydrogenase-like proteobacteria" evidence="1">
    <location>
        <begin position="12"/>
        <end position="94"/>
    </location>
</feature>
<comment type="caution">
    <text evidence="2">The sequence shown here is derived from an EMBL/GenBank/DDBJ whole genome shotgun (WGS) entry which is preliminary data.</text>
</comment>
<dbReference type="AlphaFoldDB" id="A0A2T4YSH6"/>
<evidence type="ECO:0000259" key="1">
    <source>
        <dbReference type="Pfam" id="PF21777"/>
    </source>
</evidence>
<dbReference type="RefSeq" id="WP_107929634.1">
    <property type="nucleotide sequence ID" value="NZ_PZZN01000001.1"/>
</dbReference>
<dbReference type="InterPro" id="IPR048623">
    <property type="entry name" value="SDR-like_proteobact"/>
</dbReference>
<dbReference type="Proteomes" id="UP000240996">
    <property type="component" value="Unassembled WGS sequence"/>
</dbReference>
<dbReference type="Pfam" id="PF21777">
    <property type="entry name" value="SDR-like"/>
    <property type="match status" value="1"/>
</dbReference>
<reference evidence="2 3" key="1">
    <citation type="submission" date="2018-04" db="EMBL/GenBank/DDBJ databases">
        <title>Genomic Encyclopedia of Type Strains, Phase III (KMG-III): the genomes of soil and plant-associated and newly described type strains.</title>
        <authorList>
            <person name="Whitman W."/>
        </authorList>
    </citation>
    <scope>NUCLEOTIDE SEQUENCE [LARGE SCALE GENOMIC DNA]</scope>
    <source>
        <strain evidence="2 3">NW12</strain>
    </source>
</reference>
<keyword evidence="3" id="KW-1185">Reference proteome</keyword>
<name>A0A2T4YSH6_9SPHN</name>